<evidence type="ECO:0000313" key="4">
    <source>
        <dbReference type="Proteomes" id="UP000539313"/>
    </source>
</evidence>
<dbReference type="Proteomes" id="UP000539313">
    <property type="component" value="Unassembled WGS sequence"/>
</dbReference>
<dbReference type="Gene3D" id="3.40.50.1820">
    <property type="entry name" value="alpha/beta hydrolase"/>
    <property type="match status" value="1"/>
</dbReference>
<gene>
    <name evidence="3" type="ORF">HNR21_000709</name>
</gene>
<dbReference type="EMBL" id="JACJII010000001">
    <property type="protein sequence ID" value="MBA9001827.1"/>
    <property type="molecule type" value="Genomic_DNA"/>
</dbReference>
<proteinExistence type="predicted"/>
<keyword evidence="4" id="KW-1185">Reference proteome</keyword>
<organism evidence="3 4">
    <name type="scientific">Thermomonospora cellulosilytica</name>
    <dbReference type="NCBI Taxonomy" id="1411118"/>
    <lineage>
        <taxon>Bacteria</taxon>
        <taxon>Bacillati</taxon>
        <taxon>Actinomycetota</taxon>
        <taxon>Actinomycetes</taxon>
        <taxon>Streptosporangiales</taxon>
        <taxon>Thermomonosporaceae</taxon>
        <taxon>Thermomonospora</taxon>
    </lineage>
</organism>
<dbReference type="RefSeq" id="WP_182704021.1">
    <property type="nucleotide sequence ID" value="NZ_JACJII010000001.1"/>
</dbReference>
<feature type="region of interest" description="Disordered" evidence="1">
    <location>
        <begin position="279"/>
        <end position="302"/>
    </location>
</feature>
<reference evidence="3 4" key="1">
    <citation type="submission" date="2020-08" db="EMBL/GenBank/DDBJ databases">
        <title>Sequencing the genomes of 1000 actinobacteria strains.</title>
        <authorList>
            <person name="Klenk H.-P."/>
        </authorList>
    </citation>
    <scope>NUCLEOTIDE SEQUENCE [LARGE SCALE GENOMIC DNA]</scope>
    <source>
        <strain evidence="3 4">DSM 45823</strain>
    </source>
</reference>
<dbReference type="GO" id="GO:0006508">
    <property type="term" value="P:proteolysis"/>
    <property type="evidence" value="ECO:0007669"/>
    <property type="project" value="InterPro"/>
</dbReference>
<evidence type="ECO:0000256" key="1">
    <source>
        <dbReference type="SAM" id="MobiDB-lite"/>
    </source>
</evidence>
<comment type="caution">
    <text evidence="3">The sequence shown here is derived from an EMBL/GenBank/DDBJ whole genome shotgun (WGS) entry which is preliminary data.</text>
</comment>
<dbReference type="InterPro" id="IPR029058">
    <property type="entry name" value="AB_hydrolase_fold"/>
</dbReference>
<dbReference type="Pfam" id="PF00326">
    <property type="entry name" value="Peptidase_S9"/>
    <property type="match status" value="1"/>
</dbReference>
<dbReference type="InterPro" id="IPR001375">
    <property type="entry name" value="Peptidase_S9_cat"/>
</dbReference>
<name>A0A7W3MTW4_9ACTN</name>
<sequence>MSADRMMLSRTGTAAEVPYLALPPTAVDARPSGATRLVVVWHGFGPPRTPAAMAAAVPMTGVPAWRVYLSLPAPAGALPPAGLGGETAVADFADTVERAAERFSAVLERLRRDLEVPEGPVALAGFSAGAAVAMLVLASAAVPVSAAAFVAPIAAPARTMAQVIKETGRPYAWTGPSRAAADRLNMPSRAAELARPGAPILLVAGSRDPLVPAAEVARLHDRLAEQGAAVETTTVQMAHALTAEPGVDALPPLPEAVSVDTALTEWFRRHLATVAASAQGPAPSSLQTLPDGIPMCTGPHHD</sequence>
<dbReference type="AlphaFoldDB" id="A0A7W3MTW4"/>
<dbReference type="GO" id="GO:0008236">
    <property type="term" value="F:serine-type peptidase activity"/>
    <property type="evidence" value="ECO:0007669"/>
    <property type="project" value="InterPro"/>
</dbReference>
<feature type="domain" description="Peptidase S9 prolyl oligopeptidase catalytic" evidence="2">
    <location>
        <begin position="115"/>
        <end position="234"/>
    </location>
</feature>
<protein>
    <submittedName>
        <fullName evidence="3">Putative esterase</fullName>
    </submittedName>
</protein>
<dbReference type="SUPFAM" id="SSF53474">
    <property type="entry name" value="alpha/beta-Hydrolases"/>
    <property type="match status" value="1"/>
</dbReference>
<evidence type="ECO:0000313" key="3">
    <source>
        <dbReference type="EMBL" id="MBA9001827.1"/>
    </source>
</evidence>
<evidence type="ECO:0000259" key="2">
    <source>
        <dbReference type="Pfam" id="PF00326"/>
    </source>
</evidence>
<accession>A0A7W3MTW4</accession>